<dbReference type="PANTHER" id="PTHR12521">
    <property type="entry name" value="PROTEIN C6ORF130"/>
    <property type="match status" value="1"/>
</dbReference>
<dbReference type="InterPro" id="IPR002589">
    <property type="entry name" value="Macro_dom"/>
</dbReference>
<dbReference type="OrthoDB" id="2155246at2759"/>
<name>A0A210Q7K8_MIZYE</name>
<dbReference type="EMBL" id="NEDP02004694">
    <property type="protein sequence ID" value="OWF44723.1"/>
    <property type="molecule type" value="Genomic_DNA"/>
</dbReference>
<dbReference type="SMART" id="SM00506">
    <property type="entry name" value="A1pp"/>
    <property type="match status" value="1"/>
</dbReference>
<keyword evidence="3" id="KW-1185">Reference proteome</keyword>
<dbReference type="GO" id="GO:0140291">
    <property type="term" value="P:peptidyl-glutamate ADP-deribosylation"/>
    <property type="evidence" value="ECO:0007669"/>
    <property type="project" value="TreeGrafter"/>
</dbReference>
<dbReference type="CDD" id="cd02901">
    <property type="entry name" value="Macro_Poa1p-like"/>
    <property type="match status" value="1"/>
</dbReference>
<feature type="domain" description="Macro" evidence="1">
    <location>
        <begin position="18"/>
        <end position="175"/>
    </location>
</feature>
<dbReference type="STRING" id="6573.A0A210Q7K8"/>
<dbReference type="Proteomes" id="UP000242188">
    <property type="component" value="Unassembled WGS sequence"/>
</dbReference>
<reference evidence="2 3" key="1">
    <citation type="journal article" date="2017" name="Nat. Ecol. Evol.">
        <title>Scallop genome provides insights into evolution of bilaterian karyotype and development.</title>
        <authorList>
            <person name="Wang S."/>
            <person name="Zhang J."/>
            <person name="Jiao W."/>
            <person name="Li J."/>
            <person name="Xun X."/>
            <person name="Sun Y."/>
            <person name="Guo X."/>
            <person name="Huan P."/>
            <person name="Dong B."/>
            <person name="Zhang L."/>
            <person name="Hu X."/>
            <person name="Sun X."/>
            <person name="Wang J."/>
            <person name="Zhao C."/>
            <person name="Wang Y."/>
            <person name="Wang D."/>
            <person name="Huang X."/>
            <person name="Wang R."/>
            <person name="Lv J."/>
            <person name="Li Y."/>
            <person name="Zhang Z."/>
            <person name="Liu B."/>
            <person name="Lu W."/>
            <person name="Hui Y."/>
            <person name="Liang J."/>
            <person name="Zhou Z."/>
            <person name="Hou R."/>
            <person name="Li X."/>
            <person name="Liu Y."/>
            <person name="Li H."/>
            <person name="Ning X."/>
            <person name="Lin Y."/>
            <person name="Zhao L."/>
            <person name="Xing Q."/>
            <person name="Dou J."/>
            <person name="Li Y."/>
            <person name="Mao J."/>
            <person name="Guo H."/>
            <person name="Dou H."/>
            <person name="Li T."/>
            <person name="Mu C."/>
            <person name="Jiang W."/>
            <person name="Fu Q."/>
            <person name="Fu X."/>
            <person name="Miao Y."/>
            <person name="Liu J."/>
            <person name="Yu Q."/>
            <person name="Li R."/>
            <person name="Liao H."/>
            <person name="Li X."/>
            <person name="Kong Y."/>
            <person name="Jiang Z."/>
            <person name="Chourrout D."/>
            <person name="Li R."/>
            <person name="Bao Z."/>
        </authorList>
    </citation>
    <scope>NUCLEOTIDE SEQUENCE [LARGE SCALE GENOMIC DNA]</scope>
    <source>
        <strain evidence="2 3">PY_sf001</strain>
    </source>
</reference>
<dbReference type="PROSITE" id="PS51154">
    <property type="entry name" value="MACRO"/>
    <property type="match status" value="1"/>
</dbReference>
<dbReference type="Gene3D" id="3.40.220.10">
    <property type="entry name" value="Leucine Aminopeptidase, subunit E, domain 1"/>
    <property type="match status" value="1"/>
</dbReference>
<evidence type="ECO:0000313" key="2">
    <source>
        <dbReference type="EMBL" id="OWF44723.1"/>
    </source>
</evidence>
<comment type="caution">
    <text evidence="2">The sequence shown here is derived from an EMBL/GenBank/DDBJ whole genome shotgun (WGS) entry which is preliminary data.</text>
</comment>
<dbReference type="PANTHER" id="PTHR12521:SF0">
    <property type="entry name" value="ADP-RIBOSE GLYCOHYDROLASE OARD1"/>
    <property type="match status" value="1"/>
</dbReference>
<gene>
    <name evidence="2" type="ORF">KP79_PYT06902</name>
</gene>
<dbReference type="InterPro" id="IPR043472">
    <property type="entry name" value="Macro_dom-like"/>
</dbReference>
<proteinExistence type="predicted"/>
<evidence type="ECO:0000313" key="3">
    <source>
        <dbReference type="Proteomes" id="UP000242188"/>
    </source>
</evidence>
<protein>
    <submittedName>
        <fullName evidence="2">O-acetyl-ADP-ribose deacetylase 1</fullName>
    </submittedName>
</protein>
<dbReference type="Pfam" id="PF01661">
    <property type="entry name" value="Macro"/>
    <property type="match status" value="1"/>
</dbReference>
<sequence length="175" mass="19911">MQTSRIVTFFRPVHTFTRNMATASSNVTFKFNQVEGDLFSCPETESLAHCISEDIRMGKGIAVLFKKKFGRVDELKAMKRKTGELAVLRVGKRFVYNLITKPKANDKPTYDTLRASLKEMKKHCVRYNVTSVSMPCIGCGLDRLNWEEVSTMICETFSDTGMTITVYQFPPKTKT</sequence>
<organism evidence="2 3">
    <name type="scientific">Mizuhopecten yessoensis</name>
    <name type="common">Japanese scallop</name>
    <name type="synonym">Patinopecten yessoensis</name>
    <dbReference type="NCBI Taxonomy" id="6573"/>
    <lineage>
        <taxon>Eukaryota</taxon>
        <taxon>Metazoa</taxon>
        <taxon>Spiralia</taxon>
        <taxon>Lophotrochozoa</taxon>
        <taxon>Mollusca</taxon>
        <taxon>Bivalvia</taxon>
        <taxon>Autobranchia</taxon>
        <taxon>Pteriomorphia</taxon>
        <taxon>Pectinida</taxon>
        <taxon>Pectinoidea</taxon>
        <taxon>Pectinidae</taxon>
        <taxon>Mizuhopecten</taxon>
    </lineage>
</organism>
<dbReference type="SUPFAM" id="SSF52949">
    <property type="entry name" value="Macro domain-like"/>
    <property type="match status" value="1"/>
</dbReference>
<accession>A0A210Q7K8</accession>
<evidence type="ECO:0000259" key="1">
    <source>
        <dbReference type="PROSITE" id="PS51154"/>
    </source>
</evidence>
<dbReference type="AlphaFoldDB" id="A0A210Q7K8"/>
<dbReference type="InterPro" id="IPR050892">
    <property type="entry name" value="ADP-ribose_metab_enzymes"/>
</dbReference>